<dbReference type="AlphaFoldDB" id="A0A1H9VP00"/>
<dbReference type="InterPro" id="IPR001031">
    <property type="entry name" value="Thioesterase"/>
</dbReference>
<name>A0A1H9VP00_9MICO</name>
<dbReference type="Proteomes" id="UP000199019">
    <property type="component" value="Unassembled WGS sequence"/>
</dbReference>
<feature type="domain" description="Thioesterase" evidence="1">
    <location>
        <begin position="72"/>
        <end position="253"/>
    </location>
</feature>
<sequence>MTSSTPPAANDARLEVSWSRVGPAWVRFIEVHPAGVSRGTVVVMPGLGLPRYTRSMVEALAERGLRCVVLDLLAWRRPRLRVPPRIGPMGEAAARWVREAQVAGPVVLLGHSTGAQAALGTALQLQHDRRDLSLVLAGLTFQPEQRSWSGILRAAATAYRKDPPSELVVVGKNVARVRTDPLSIIESGRRDRPEERVRGLQVPLALTAGEADSFAPQAWMDQVAAASGGSAHVTVLPGSHNNLFTHPDALADLVAPLVPS</sequence>
<accession>A0A1H9VP00</accession>
<dbReference type="OrthoDB" id="27092at2"/>
<dbReference type="Gene3D" id="3.40.50.1820">
    <property type="entry name" value="alpha/beta hydrolase"/>
    <property type="match status" value="1"/>
</dbReference>
<dbReference type="Pfam" id="PF00975">
    <property type="entry name" value="Thioesterase"/>
    <property type="match status" value="1"/>
</dbReference>
<organism evidence="2 3">
    <name type="scientific">Pedococcus cremeus</name>
    <dbReference type="NCBI Taxonomy" id="587636"/>
    <lineage>
        <taxon>Bacteria</taxon>
        <taxon>Bacillati</taxon>
        <taxon>Actinomycetota</taxon>
        <taxon>Actinomycetes</taxon>
        <taxon>Micrococcales</taxon>
        <taxon>Intrasporangiaceae</taxon>
        <taxon>Pedococcus</taxon>
    </lineage>
</organism>
<dbReference type="GO" id="GO:0016787">
    <property type="term" value="F:hydrolase activity"/>
    <property type="evidence" value="ECO:0007669"/>
    <property type="project" value="UniProtKB-KW"/>
</dbReference>
<protein>
    <submittedName>
        <fullName evidence="2">Lysophospholipase, alpha-beta hydrolase superfamily</fullName>
    </submittedName>
</protein>
<dbReference type="RefSeq" id="WP_091758548.1">
    <property type="nucleotide sequence ID" value="NZ_FOHB01000004.1"/>
</dbReference>
<evidence type="ECO:0000259" key="1">
    <source>
        <dbReference type="Pfam" id="PF00975"/>
    </source>
</evidence>
<keyword evidence="3" id="KW-1185">Reference proteome</keyword>
<gene>
    <name evidence="2" type="ORF">SAMN05216199_2474</name>
</gene>
<dbReference type="EMBL" id="FOHB01000004">
    <property type="protein sequence ID" value="SES23456.1"/>
    <property type="molecule type" value="Genomic_DNA"/>
</dbReference>
<dbReference type="SUPFAM" id="SSF53474">
    <property type="entry name" value="alpha/beta-Hydrolases"/>
    <property type="match status" value="1"/>
</dbReference>
<reference evidence="3" key="1">
    <citation type="submission" date="2016-10" db="EMBL/GenBank/DDBJ databases">
        <authorList>
            <person name="Varghese N."/>
            <person name="Submissions S."/>
        </authorList>
    </citation>
    <scope>NUCLEOTIDE SEQUENCE [LARGE SCALE GENOMIC DNA]</scope>
    <source>
        <strain evidence="3">CGMCC 1.6963</strain>
    </source>
</reference>
<evidence type="ECO:0000313" key="3">
    <source>
        <dbReference type="Proteomes" id="UP000199019"/>
    </source>
</evidence>
<evidence type="ECO:0000313" key="2">
    <source>
        <dbReference type="EMBL" id="SES23456.1"/>
    </source>
</evidence>
<proteinExistence type="predicted"/>
<dbReference type="STRING" id="587636.SAMN05216199_2474"/>
<keyword evidence="2" id="KW-0378">Hydrolase</keyword>
<dbReference type="InterPro" id="IPR029058">
    <property type="entry name" value="AB_hydrolase_fold"/>
</dbReference>